<organism evidence="1 2">
    <name type="scientific">Colletotrichum fructicola (strain Nara gc5)</name>
    <name type="common">Anthracnose fungus</name>
    <name type="synonym">Colletotrichum gloeosporioides (strain Nara gc5)</name>
    <dbReference type="NCBI Taxonomy" id="1213859"/>
    <lineage>
        <taxon>Eukaryota</taxon>
        <taxon>Fungi</taxon>
        <taxon>Dikarya</taxon>
        <taxon>Ascomycota</taxon>
        <taxon>Pezizomycotina</taxon>
        <taxon>Sordariomycetes</taxon>
        <taxon>Hypocreomycetidae</taxon>
        <taxon>Glomerellales</taxon>
        <taxon>Glomerellaceae</taxon>
        <taxon>Colletotrichum</taxon>
        <taxon>Colletotrichum gloeosporioides species complex</taxon>
    </lineage>
</organism>
<dbReference type="EMBL" id="ANPB02000003">
    <property type="protein sequence ID" value="KAF4486236.1"/>
    <property type="molecule type" value="Genomic_DNA"/>
</dbReference>
<evidence type="ECO:0000313" key="2">
    <source>
        <dbReference type="Proteomes" id="UP000011096"/>
    </source>
</evidence>
<dbReference type="InParanoid" id="A0A7J6JAT2"/>
<name>A0A7J6JAT2_COLFN</name>
<evidence type="ECO:0000313" key="1">
    <source>
        <dbReference type="EMBL" id="KAF4486236.1"/>
    </source>
</evidence>
<sequence length="218" mass="24171">MMWELDPSEDKGACPGKAMMQYLTNVAWQFGQNSDPSLRGEQLEFIIRSYADGAIDGAFRRGAEDDARAALHYAVKFSYDFYLTMRGSQAISDGTWVAAAILKEQAESGQRELANGTPAESYLALKDTNAQLAASHAIAIQERNDLQRQLYQRNHVAAIDAYADYVGRLLRAVRNRVRTAVRNKQILPKIAKAGPPHADFLARGMAARRRKEAVAIAK</sequence>
<reference evidence="1 2" key="1">
    <citation type="submission" date="2012-08" db="EMBL/GenBank/DDBJ databases">
        <authorList>
            <person name="Gan P.H.P."/>
            <person name="Ikeda K."/>
            <person name="Irieda H."/>
            <person name="Narusaka M."/>
            <person name="O'Connell R.J."/>
            <person name="Narusaka Y."/>
            <person name="Takano Y."/>
            <person name="Kubo Y."/>
            <person name="Shirasu K."/>
        </authorList>
    </citation>
    <scope>NUCLEOTIDE SEQUENCE [LARGE SCALE GENOMIC DNA]</scope>
    <source>
        <strain evidence="1 2">Nara gc5</strain>
    </source>
</reference>
<dbReference type="GeneID" id="43615289"/>
<comment type="caution">
    <text evidence="1">The sequence shown here is derived from an EMBL/GenBank/DDBJ whole genome shotgun (WGS) entry which is preliminary data.</text>
</comment>
<keyword evidence="2" id="KW-1185">Reference proteome</keyword>
<reference evidence="1 2" key="2">
    <citation type="submission" date="2020-04" db="EMBL/GenBank/DDBJ databases">
        <title>Genome sequencing and assembly of multiple isolates from the Colletotrichum gloeosporioides species complex.</title>
        <authorList>
            <person name="Gan P."/>
            <person name="Shirasu K."/>
        </authorList>
    </citation>
    <scope>NUCLEOTIDE SEQUENCE [LARGE SCALE GENOMIC DNA]</scope>
    <source>
        <strain evidence="1 2">Nara gc5</strain>
    </source>
</reference>
<dbReference type="Proteomes" id="UP000011096">
    <property type="component" value="Unassembled WGS sequence"/>
</dbReference>
<gene>
    <name evidence="1" type="ORF">CGGC5_v005035</name>
</gene>
<proteinExistence type="predicted"/>
<dbReference type="RefSeq" id="XP_031893438.2">
    <property type="nucleotide sequence ID" value="XM_032031234.2"/>
</dbReference>
<protein>
    <submittedName>
        <fullName evidence="1">Uncharacterized protein</fullName>
    </submittedName>
</protein>
<dbReference type="OrthoDB" id="10611112at2759"/>
<dbReference type="AlphaFoldDB" id="A0A7J6JAT2"/>
<accession>A0A7J6JAT2</accession>